<evidence type="ECO:0000256" key="1">
    <source>
        <dbReference type="ARBA" id="ARBA00004141"/>
    </source>
</evidence>
<keyword evidence="5 7" id="KW-1133">Transmembrane helix</keyword>
<dbReference type="SUPFAM" id="SSF53448">
    <property type="entry name" value="Nucleotide-diphospho-sugar transferases"/>
    <property type="match status" value="1"/>
</dbReference>
<protein>
    <submittedName>
        <fullName evidence="9">Cellulose synthase (UDP-forming)</fullName>
    </submittedName>
</protein>
<dbReference type="OrthoDB" id="9766299at2"/>
<evidence type="ECO:0000259" key="8">
    <source>
        <dbReference type="Pfam" id="PF13632"/>
    </source>
</evidence>
<keyword evidence="6 7" id="KW-0472">Membrane</keyword>
<feature type="transmembrane region" description="Helical" evidence="7">
    <location>
        <begin position="354"/>
        <end position="376"/>
    </location>
</feature>
<evidence type="ECO:0000256" key="7">
    <source>
        <dbReference type="SAM" id="Phobius"/>
    </source>
</evidence>
<keyword evidence="2" id="KW-0328">Glycosyltransferase</keyword>
<feature type="transmembrane region" description="Helical" evidence="7">
    <location>
        <begin position="36"/>
        <end position="62"/>
    </location>
</feature>
<proteinExistence type="predicted"/>
<keyword evidence="10" id="KW-1185">Reference proteome</keyword>
<comment type="subcellular location">
    <subcellularLocation>
        <location evidence="1">Membrane</location>
        <topology evidence="1">Multi-pass membrane protein</topology>
    </subcellularLocation>
</comment>
<sequence>MKLKFYQKAIYALAIILTVLYLIWRIFFTIPTYHHLFSFIIALLLLLSELLSNFTAFILIWLRLRFNKEKEAQIALPEIDRTTIWPDVDVIIVTHDEDVKLLQKTVNAAVNMTPGFGQNVNIVIADDGNRPEVRRLALESHVQYIDMPEGNQAAKAGNINHALKYISAPLLVVFDADMIPYQTFLLHSVPYFIKNKNDRIEDDQVKTLGFLQTPQSFYNADIFQYNLFSEKTATNEQDFFSRDINILNGSNGVAIFTGSGALFMREAVDEAGGFPEKTLTEDFELGVRINMAGYTSISTMEPESSGMTPMDVRSVIKQRVRWARGVMQSSRNLHIFINRKIPLFNRMILINVYLYWWSFLRRMLFILAPILFVLWHVQLVDANFWLLLIFWAPGYLLLHYVMDKGNTNIRGERWGEIQETFFAPYLWLPVLLETLGIKQKKFKVTAKVSKQSTRALTYSLPYLILWILDLWSLIAFNYGKWGSEIMYGAVISFWLITHLINLTFSLYISWGRPINRQSERFSREVAGTVTTVNDSKVAIKTVDVSDNGLSFVVLDNHMLHVDDHITVNLVHDDIQFMGIVKVARGQNRYGAMIEQITPMDQNKLYGLIYNGKNMLLPWEQDSWMTIYDALLLNITYHIKNVWMRIKIRREQSKQ</sequence>
<evidence type="ECO:0000313" key="9">
    <source>
        <dbReference type="EMBL" id="SCB72464.1"/>
    </source>
</evidence>
<dbReference type="Gene3D" id="3.90.550.10">
    <property type="entry name" value="Spore Coat Polysaccharide Biosynthesis Protein SpsA, Chain A"/>
    <property type="match status" value="1"/>
</dbReference>
<dbReference type="STRING" id="1505725.GA0061074_10171"/>
<keyword evidence="4 7" id="KW-0812">Transmembrane</keyword>
<gene>
    <name evidence="9" type="ORF">GA0061074_10171</name>
</gene>
<feature type="transmembrane region" description="Helical" evidence="7">
    <location>
        <begin position="382"/>
        <end position="401"/>
    </location>
</feature>
<evidence type="ECO:0000256" key="4">
    <source>
        <dbReference type="ARBA" id="ARBA00022692"/>
    </source>
</evidence>
<accession>A0A1C3YQT7</accession>
<dbReference type="InterPro" id="IPR050321">
    <property type="entry name" value="Glycosyltr_2/OpgH_subfam"/>
</dbReference>
<dbReference type="Proteomes" id="UP000199268">
    <property type="component" value="Unassembled WGS sequence"/>
</dbReference>
<evidence type="ECO:0000256" key="3">
    <source>
        <dbReference type="ARBA" id="ARBA00022679"/>
    </source>
</evidence>
<evidence type="ECO:0000313" key="10">
    <source>
        <dbReference type="Proteomes" id="UP000199268"/>
    </source>
</evidence>
<keyword evidence="3" id="KW-0808">Transferase</keyword>
<dbReference type="PANTHER" id="PTHR43867:SF2">
    <property type="entry name" value="CELLULOSE SYNTHASE CATALYTIC SUBUNIT A [UDP-FORMING]"/>
    <property type="match status" value="1"/>
</dbReference>
<dbReference type="AlphaFoldDB" id="A0A1C3YQT7"/>
<reference evidence="10" key="1">
    <citation type="submission" date="2016-08" db="EMBL/GenBank/DDBJ databases">
        <authorList>
            <person name="Varghese N."/>
            <person name="Submissions Spin"/>
        </authorList>
    </citation>
    <scope>NUCLEOTIDE SEQUENCE [LARGE SCALE GENOMIC DNA]</scope>
    <source>
        <strain evidence="10">R-53094</strain>
    </source>
</reference>
<name>A0A1C3YQT7_9LACO</name>
<evidence type="ECO:0000256" key="6">
    <source>
        <dbReference type="ARBA" id="ARBA00023136"/>
    </source>
</evidence>
<feature type="domain" description="Glycosyltransferase 2-like" evidence="8">
    <location>
        <begin position="207"/>
        <end position="391"/>
    </location>
</feature>
<dbReference type="InterPro" id="IPR001173">
    <property type="entry name" value="Glyco_trans_2-like"/>
</dbReference>
<dbReference type="GO" id="GO:0016758">
    <property type="term" value="F:hexosyltransferase activity"/>
    <property type="evidence" value="ECO:0007669"/>
    <property type="project" value="TreeGrafter"/>
</dbReference>
<dbReference type="InterPro" id="IPR029044">
    <property type="entry name" value="Nucleotide-diphossugar_trans"/>
</dbReference>
<dbReference type="Gene3D" id="2.40.10.220">
    <property type="entry name" value="predicted glycosyltransferase like domains"/>
    <property type="match status" value="1"/>
</dbReference>
<dbReference type="GO" id="GO:0005886">
    <property type="term" value="C:plasma membrane"/>
    <property type="evidence" value="ECO:0007669"/>
    <property type="project" value="TreeGrafter"/>
</dbReference>
<feature type="transmembrane region" description="Helical" evidence="7">
    <location>
        <begin position="9"/>
        <end position="30"/>
    </location>
</feature>
<dbReference type="RefSeq" id="WP_092461118.1">
    <property type="nucleotide sequence ID" value="NZ_BJEE01000002.1"/>
</dbReference>
<dbReference type="Pfam" id="PF13632">
    <property type="entry name" value="Glyco_trans_2_3"/>
    <property type="match status" value="1"/>
</dbReference>
<organism evidence="9 10">
    <name type="scientific">Weissella bombi</name>
    <dbReference type="NCBI Taxonomy" id="1505725"/>
    <lineage>
        <taxon>Bacteria</taxon>
        <taxon>Bacillati</taxon>
        <taxon>Bacillota</taxon>
        <taxon>Bacilli</taxon>
        <taxon>Lactobacillales</taxon>
        <taxon>Lactobacillaceae</taxon>
        <taxon>Weissella</taxon>
    </lineage>
</organism>
<dbReference type="CDD" id="cd06421">
    <property type="entry name" value="CESA_CelA_like"/>
    <property type="match status" value="1"/>
</dbReference>
<feature type="transmembrane region" description="Helical" evidence="7">
    <location>
        <begin position="485"/>
        <end position="510"/>
    </location>
</feature>
<evidence type="ECO:0000256" key="2">
    <source>
        <dbReference type="ARBA" id="ARBA00022676"/>
    </source>
</evidence>
<evidence type="ECO:0000256" key="5">
    <source>
        <dbReference type="ARBA" id="ARBA00022989"/>
    </source>
</evidence>
<dbReference type="PANTHER" id="PTHR43867">
    <property type="entry name" value="CELLULOSE SYNTHASE CATALYTIC SUBUNIT A [UDP-FORMING]"/>
    <property type="match status" value="1"/>
</dbReference>
<feature type="transmembrane region" description="Helical" evidence="7">
    <location>
        <begin position="460"/>
        <end position="479"/>
    </location>
</feature>
<dbReference type="EMBL" id="FMAO01000001">
    <property type="protein sequence ID" value="SCB72464.1"/>
    <property type="molecule type" value="Genomic_DNA"/>
</dbReference>